<dbReference type="InterPro" id="IPR041898">
    <property type="entry name" value="MAGE_WH1"/>
</dbReference>
<evidence type="ECO:0000259" key="3">
    <source>
        <dbReference type="PROSITE" id="PS50838"/>
    </source>
</evidence>
<feature type="compositionally biased region" description="Polar residues" evidence="2">
    <location>
        <begin position="86"/>
        <end position="115"/>
    </location>
</feature>
<name>A0ABD2DML8_DAUMA</name>
<dbReference type="PROSITE" id="PS50838">
    <property type="entry name" value="MAGE"/>
    <property type="match status" value="1"/>
</dbReference>
<evidence type="ECO:0000313" key="5">
    <source>
        <dbReference type="Proteomes" id="UP001610411"/>
    </source>
</evidence>
<proteinExistence type="predicted"/>
<dbReference type="SMART" id="SM01392">
    <property type="entry name" value="MAGE_N"/>
    <property type="match status" value="1"/>
</dbReference>
<dbReference type="EMBL" id="JBFSEQ010000009">
    <property type="protein sequence ID" value="KAL2768023.1"/>
    <property type="molecule type" value="Genomic_DNA"/>
</dbReference>
<evidence type="ECO:0000313" key="4">
    <source>
        <dbReference type="EMBL" id="KAL2768023.1"/>
    </source>
</evidence>
<feature type="compositionally biased region" description="Basic residues" evidence="2">
    <location>
        <begin position="1"/>
        <end position="11"/>
    </location>
</feature>
<dbReference type="Gene3D" id="1.10.10.1210">
    <property type="entry name" value="MAGE homology domain, winged helix WH2 motif"/>
    <property type="match status" value="1"/>
</dbReference>
<feature type="region of interest" description="Disordered" evidence="2">
    <location>
        <begin position="1"/>
        <end position="49"/>
    </location>
</feature>
<dbReference type="SMART" id="SM01373">
    <property type="entry name" value="MAGE"/>
    <property type="match status" value="1"/>
</dbReference>
<evidence type="ECO:0000256" key="2">
    <source>
        <dbReference type="SAM" id="MobiDB-lite"/>
    </source>
</evidence>
<dbReference type="PANTHER" id="PTHR11736">
    <property type="entry name" value="MELANOMA-ASSOCIATED ANTIGEN MAGE ANTIGEN"/>
    <property type="match status" value="1"/>
</dbReference>
<dbReference type="FunFam" id="1.10.10.1210:FF:000001">
    <property type="entry name" value="melanoma-associated antigen D1"/>
    <property type="match status" value="1"/>
</dbReference>
<evidence type="ECO:0000256" key="1">
    <source>
        <dbReference type="ARBA" id="ARBA00084104"/>
    </source>
</evidence>
<accession>A0ABD2DML8</accession>
<gene>
    <name evidence="4" type="ORF">WCI35_023655</name>
</gene>
<dbReference type="Proteomes" id="UP001610411">
    <property type="component" value="Unassembled WGS sequence"/>
</dbReference>
<organism evidence="4 5">
    <name type="scientific">Daubentonia madagascariensis</name>
    <name type="common">Aye-aye</name>
    <name type="synonym">Sciurus madagascariensis</name>
    <dbReference type="NCBI Taxonomy" id="31869"/>
    <lineage>
        <taxon>Eukaryota</taxon>
        <taxon>Metazoa</taxon>
        <taxon>Chordata</taxon>
        <taxon>Craniata</taxon>
        <taxon>Vertebrata</taxon>
        <taxon>Euteleostomi</taxon>
        <taxon>Mammalia</taxon>
        <taxon>Eutheria</taxon>
        <taxon>Euarchontoglires</taxon>
        <taxon>Primates</taxon>
        <taxon>Strepsirrhini</taxon>
        <taxon>Chiromyiformes</taxon>
        <taxon>Daubentoniidae</taxon>
        <taxon>Daubentonia</taxon>
    </lineage>
</organism>
<comment type="caution">
    <text evidence="4">The sequence shown here is derived from an EMBL/GenBank/DDBJ whole genome shotgun (WGS) entry which is preliminary data.</text>
</comment>
<dbReference type="AlphaFoldDB" id="A0ABD2DML8"/>
<dbReference type="Pfam" id="PF01454">
    <property type="entry name" value="MAGE"/>
    <property type="match status" value="1"/>
</dbReference>
<dbReference type="InterPro" id="IPR002190">
    <property type="entry name" value="MHD_dom"/>
</dbReference>
<protein>
    <submittedName>
        <fullName evidence="4">Melanoma-associated antigen 1</fullName>
    </submittedName>
</protein>
<dbReference type="Gene3D" id="1.10.10.1200">
    <property type="entry name" value="MAGE homology domain, winged helix WH1 motif"/>
    <property type="match status" value="1"/>
</dbReference>
<reference evidence="4 5" key="1">
    <citation type="journal article" date="2024" name="G3 (Bethesda)">
        <title>A hybrid genome assembly of the endangered aye-aye (Daubentonia madagascariensis).</title>
        <authorList>
            <person name="Versoza C.J."/>
            <person name="Pfeifer S.P."/>
        </authorList>
    </citation>
    <scope>NUCLEOTIDE SEQUENCE [LARGE SCALE GENOMIC DNA]</scope>
    <source>
        <strain evidence="4">6821</strain>
    </source>
</reference>
<dbReference type="InterPro" id="IPR037445">
    <property type="entry name" value="MAGE"/>
</dbReference>
<keyword evidence="5" id="KW-1185">Reference proteome</keyword>
<feature type="region of interest" description="Disordered" evidence="2">
    <location>
        <begin position="73"/>
        <end position="117"/>
    </location>
</feature>
<feature type="non-terminal residue" evidence="4">
    <location>
        <position position="335"/>
    </location>
</feature>
<dbReference type="PANTHER" id="PTHR11736:SF153">
    <property type="entry name" value="MELANOMA-ASSOCIATED ANTIGEN 10"/>
    <property type="match status" value="1"/>
</dbReference>
<dbReference type="FunFam" id="1.10.10.1200:FF:000002">
    <property type="entry name" value="MAGE family member A11"/>
    <property type="match status" value="1"/>
</dbReference>
<keyword evidence="1" id="KW-0825">Tumor antigen</keyword>
<dbReference type="Pfam" id="PF12440">
    <property type="entry name" value="MAGE_N"/>
    <property type="match status" value="1"/>
</dbReference>
<sequence length="335" mass="37237">MSRCHSQRNQHRRLEESLQAHRKALGLVGAQAPKAQEEDATSFSPSCFPSSFSSSSYYSLILGTTKEVSAAGVLSPPQGPQGACSFPTSIKATPSVQSDQGSSSQEEAGPSTLQAQPDAKSLIRDAIDDKVADLVRFLLLKYRTKEPITKAEMLNIVIRDYKDHFPVIFSQASECMQLVFGIDVKEVDPAGHSYVLVTTLGLTYDGMLNDVQSMPKTGLLINILGMIFLEGNCAPEEVIWEMLGVMGVHAGREHFIYGEPWKLITQDWVREKYLEYRRVPSSDPARYEFLWGPRAHAETSKMKILEFLAKVNDTIPNAFPAWYGETLRDEEEGGQ</sequence>
<dbReference type="InterPro" id="IPR021072">
    <property type="entry name" value="MAGE_N"/>
</dbReference>
<dbReference type="InterPro" id="IPR041899">
    <property type="entry name" value="MAGE_WH2"/>
</dbReference>
<feature type="domain" description="MAGE" evidence="3">
    <location>
        <begin position="127"/>
        <end position="326"/>
    </location>
</feature>